<dbReference type="SUPFAM" id="SSF69349">
    <property type="entry name" value="Phage fibre proteins"/>
    <property type="match status" value="1"/>
</dbReference>
<dbReference type="STRING" id="926562.Oweho_1319"/>
<dbReference type="Proteomes" id="UP000005631">
    <property type="component" value="Chromosome"/>
</dbReference>
<dbReference type="eggNOG" id="COG3501">
    <property type="taxonomic scope" value="Bacteria"/>
</dbReference>
<evidence type="ECO:0000259" key="1">
    <source>
        <dbReference type="Pfam" id="PF04717"/>
    </source>
</evidence>
<accession>G8R6Y3</accession>
<dbReference type="InterPro" id="IPR006533">
    <property type="entry name" value="T6SS_Vgr_RhsGE"/>
</dbReference>
<dbReference type="NCBIfam" id="TIGR01646">
    <property type="entry name" value="vgr_GE"/>
    <property type="match status" value="1"/>
</dbReference>
<dbReference type="Pfam" id="PF04717">
    <property type="entry name" value="Phage_base_V"/>
    <property type="match status" value="1"/>
</dbReference>
<keyword evidence="3" id="KW-1185">Reference proteome</keyword>
<dbReference type="SUPFAM" id="SSF69279">
    <property type="entry name" value="Phage tail proteins"/>
    <property type="match status" value="1"/>
</dbReference>
<dbReference type="OrthoDB" id="1907165at2"/>
<dbReference type="InterPro" id="IPR037026">
    <property type="entry name" value="Vgr_OB-fold_dom_sf"/>
</dbReference>
<dbReference type="InterPro" id="IPR006531">
    <property type="entry name" value="Gp5/Vgr_OB"/>
</dbReference>
<dbReference type="KEGG" id="oho:Oweho_1319"/>
<evidence type="ECO:0000313" key="2">
    <source>
        <dbReference type="EMBL" id="AEV32318.1"/>
    </source>
</evidence>
<name>G8R6Y3_OWEHD</name>
<dbReference type="RefSeq" id="WP_014201674.1">
    <property type="nucleotide sequence ID" value="NC_016599.1"/>
</dbReference>
<evidence type="ECO:0000313" key="3">
    <source>
        <dbReference type="Proteomes" id="UP000005631"/>
    </source>
</evidence>
<organism evidence="2 3">
    <name type="scientific">Owenweeksia hongkongensis (strain DSM 17368 / CIP 108786 / JCM 12287 / NRRL B-23963 / UST20020801)</name>
    <dbReference type="NCBI Taxonomy" id="926562"/>
    <lineage>
        <taxon>Bacteria</taxon>
        <taxon>Pseudomonadati</taxon>
        <taxon>Bacteroidota</taxon>
        <taxon>Flavobacteriia</taxon>
        <taxon>Flavobacteriales</taxon>
        <taxon>Owenweeksiaceae</taxon>
        <taxon>Owenweeksia</taxon>
    </lineage>
</organism>
<dbReference type="Gene3D" id="2.40.50.230">
    <property type="entry name" value="Gp5 N-terminal domain"/>
    <property type="match status" value="1"/>
</dbReference>
<dbReference type="EMBL" id="CP003156">
    <property type="protein sequence ID" value="AEV32318.1"/>
    <property type="molecule type" value="Genomic_DNA"/>
</dbReference>
<sequence>MANSPLADDISLTSFIITSDGQEIPDAYQVSEINIRQKVNRIAEAEIELFDGNPAEQNFEIAESKTFVPGAEIEIKLGYDSKNDSVYKGVVVKQTLRVSSSGSVLVVSCRDKAQKLTLVRKNMVYVKQKDSDIIAKIIGDAGLSSDVESTMLEQKEVVQYNCTEWDFIVSRAEANGLLVNTNNNKLEVNSPDLSGLPTLSVTYGYDIIEFDGELDATFQYSDITAGSWDMSTQAMVSGDSSEPGVNDQGNLSGKKMADVLSVGSAGLLTAAGIAQDGLKVWSNAALLKSRLSRFRGTLRFQGSPKAKVNSLIKLNGLSDRFNGNAFVSGVNHHVQDGRWLTEVEMGLAPNWFSETHNISALGAAGLTPDVKGLQTGVVKKIDEDPDNEFRVQVTVPILGGEAEAVWARLSSFYAGNTFGAQFMPEIGDEVVLGFMAQDPSYPIILGSLFSSKNVAPNTPDDKNTLKTITTKNQLKFTFDDDKKVITIETPAKNNVVISDDAKEITITDQSENSISMSESGITIESKSSLSIKAAEDITINGATISAKGDSSVEIKSTSVEVKGDVDVKVSGEAQCEVSSSGQMTVKGAMVSIN</sequence>
<protein>
    <submittedName>
        <fullName evidence="2">Rhs element Vgr protein</fullName>
    </submittedName>
</protein>
<dbReference type="SUPFAM" id="SSF69255">
    <property type="entry name" value="gp5 N-terminal domain-like"/>
    <property type="match status" value="1"/>
</dbReference>
<gene>
    <name evidence="2" type="ordered locus">Oweho_1319</name>
</gene>
<dbReference type="HOGENOM" id="CLU_455533_0_0_10"/>
<proteinExistence type="predicted"/>
<reference evidence="2 3" key="1">
    <citation type="journal article" date="2012" name="Stand. Genomic Sci.">
        <title>Genome sequence of the orange-pigmented seawater bacterium Owenweeksia hongkongensis type strain (UST20020801(T)).</title>
        <authorList>
            <person name="Riedel T."/>
            <person name="Held B."/>
            <person name="Nolan M."/>
            <person name="Lucas S."/>
            <person name="Lapidus A."/>
            <person name="Tice H."/>
            <person name="Del Rio T.G."/>
            <person name="Cheng J.F."/>
            <person name="Han C."/>
            <person name="Tapia R."/>
            <person name="Goodwin L.A."/>
            <person name="Pitluck S."/>
            <person name="Liolios K."/>
            <person name="Mavromatis K."/>
            <person name="Pagani I."/>
            <person name="Ivanova N."/>
            <person name="Mikhailova N."/>
            <person name="Pati A."/>
            <person name="Chen A."/>
            <person name="Palaniappan K."/>
            <person name="Rohde M."/>
            <person name="Tindall B.J."/>
            <person name="Detter J.C."/>
            <person name="Goker M."/>
            <person name="Woyke T."/>
            <person name="Bristow J."/>
            <person name="Eisen J.A."/>
            <person name="Markowitz V."/>
            <person name="Hugenholtz P."/>
            <person name="Klenk H.P."/>
            <person name="Kyrpides N.C."/>
        </authorList>
    </citation>
    <scope>NUCLEOTIDE SEQUENCE</scope>
    <source>
        <strain evidence="3">DSM 17368 / JCM 12287 / NRRL B-23963</strain>
    </source>
</reference>
<feature type="domain" description="Gp5/Type VI secretion system Vgr protein OB-fold" evidence="1">
    <location>
        <begin position="374"/>
        <end position="449"/>
    </location>
</feature>
<dbReference type="AlphaFoldDB" id="G8R6Y3"/>